<reference evidence="1" key="2">
    <citation type="journal article" date="2015" name="Fish Shellfish Immunol.">
        <title>Early steps in the European eel (Anguilla anguilla)-Vibrio vulnificus interaction in the gills: Role of the RtxA13 toxin.</title>
        <authorList>
            <person name="Callol A."/>
            <person name="Pajuelo D."/>
            <person name="Ebbesson L."/>
            <person name="Teles M."/>
            <person name="MacKenzie S."/>
            <person name="Amaro C."/>
        </authorList>
    </citation>
    <scope>NUCLEOTIDE SEQUENCE</scope>
</reference>
<name>A0A0E9QFS0_ANGAN</name>
<dbReference type="EMBL" id="GBXM01093250">
    <property type="protein sequence ID" value="JAH15327.1"/>
    <property type="molecule type" value="Transcribed_RNA"/>
</dbReference>
<dbReference type="AlphaFoldDB" id="A0A0E9QFS0"/>
<proteinExistence type="predicted"/>
<protein>
    <submittedName>
        <fullName evidence="1">Uncharacterized protein</fullName>
    </submittedName>
</protein>
<reference evidence="1" key="1">
    <citation type="submission" date="2014-11" db="EMBL/GenBank/DDBJ databases">
        <authorList>
            <person name="Amaro Gonzalez C."/>
        </authorList>
    </citation>
    <scope>NUCLEOTIDE SEQUENCE</scope>
</reference>
<sequence length="38" mass="4399">MTSVILNALYSLTWVKQYMSKAVLVRAWARRSAQPVFL</sequence>
<accession>A0A0E9QFS0</accession>
<evidence type="ECO:0000313" key="1">
    <source>
        <dbReference type="EMBL" id="JAH15327.1"/>
    </source>
</evidence>
<organism evidence="1">
    <name type="scientific">Anguilla anguilla</name>
    <name type="common">European freshwater eel</name>
    <name type="synonym">Muraena anguilla</name>
    <dbReference type="NCBI Taxonomy" id="7936"/>
    <lineage>
        <taxon>Eukaryota</taxon>
        <taxon>Metazoa</taxon>
        <taxon>Chordata</taxon>
        <taxon>Craniata</taxon>
        <taxon>Vertebrata</taxon>
        <taxon>Euteleostomi</taxon>
        <taxon>Actinopterygii</taxon>
        <taxon>Neopterygii</taxon>
        <taxon>Teleostei</taxon>
        <taxon>Anguilliformes</taxon>
        <taxon>Anguillidae</taxon>
        <taxon>Anguilla</taxon>
    </lineage>
</organism>